<reference evidence="2" key="2">
    <citation type="submission" date="2022-01" db="EMBL/GenBank/DDBJ databases">
        <authorList>
            <person name="Yamashiro T."/>
            <person name="Shiraishi A."/>
            <person name="Satake H."/>
            <person name="Nakayama K."/>
        </authorList>
    </citation>
    <scope>NUCLEOTIDE SEQUENCE</scope>
</reference>
<protein>
    <submittedName>
        <fullName evidence="2">Uncharacterized protein</fullName>
    </submittedName>
</protein>
<dbReference type="EMBL" id="BQNB010010409">
    <property type="protein sequence ID" value="GJS76897.1"/>
    <property type="molecule type" value="Genomic_DNA"/>
</dbReference>
<proteinExistence type="predicted"/>
<organism evidence="2 3">
    <name type="scientific">Tanacetum coccineum</name>
    <dbReference type="NCBI Taxonomy" id="301880"/>
    <lineage>
        <taxon>Eukaryota</taxon>
        <taxon>Viridiplantae</taxon>
        <taxon>Streptophyta</taxon>
        <taxon>Embryophyta</taxon>
        <taxon>Tracheophyta</taxon>
        <taxon>Spermatophyta</taxon>
        <taxon>Magnoliopsida</taxon>
        <taxon>eudicotyledons</taxon>
        <taxon>Gunneridae</taxon>
        <taxon>Pentapetalae</taxon>
        <taxon>asterids</taxon>
        <taxon>campanulids</taxon>
        <taxon>Asterales</taxon>
        <taxon>Asteraceae</taxon>
        <taxon>Asteroideae</taxon>
        <taxon>Anthemideae</taxon>
        <taxon>Anthemidinae</taxon>
        <taxon>Tanacetum</taxon>
    </lineage>
</organism>
<sequence>MLKELSSPKSLLEGVKTSSTASGLPPSPPLDSFLSLDTQVEETCKPTPFIDSFGPVEVTLVDKLVDNPLPNFKVSPGHQNNIDGGNSEDKEFDELLCSFQKLSDGDGIGEQLKRNKKIKAKHKKKKLVVGGFSPPLGLLSQKNGDFPVDEEAAIKCIGEQLGYDFRSVSSNLDGQRSF</sequence>
<accession>A0ABQ4YIW0</accession>
<name>A0ABQ4YIW0_9ASTR</name>
<evidence type="ECO:0000256" key="1">
    <source>
        <dbReference type="SAM" id="MobiDB-lite"/>
    </source>
</evidence>
<evidence type="ECO:0000313" key="3">
    <source>
        <dbReference type="Proteomes" id="UP001151760"/>
    </source>
</evidence>
<evidence type="ECO:0000313" key="2">
    <source>
        <dbReference type="EMBL" id="GJS76897.1"/>
    </source>
</evidence>
<feature type="compositionally biased region" description="Low complexity" evidence="1">
    <location>
        <begin position="1"/>
        <end position="13"/>
    </location>
</feature>
<gene>
    <name evidence="2" type="ORF">Tco_0726778</name>
</gene>
<reference evidence="2" key="1">
    <citation type="journal article" date="2022" name="Int. J. Mol. Sci.">
        <title>Draft Genome of Tanacetum Coccineum: Genomic Comparison of Closely Related Tanacetum-Family Plants.</title>
        <authorList>
            <person name="Yamashiro T."/>
            <person name="Shiraishi A."/>
            <person name="Nakayama K."/>
            <person name="Satake H."/>
        </authorList>
    </citation>
    <scope>NUCLEOTIDE SEQUENCE</scope>
</reference>
<comment type="caution">
    <text evidence="2">The sequence shown here is derived from an EMBL/GenBank/DDBJ whole genome shotgun (WGS) entry which is preliminary data.</text>
</comment>
<dbReference type="Proteomes" id="UP001151760">
    <property type="component" value="Unassembled WGS sequence"/>
</dbReference>
<keyword evidence="3" id="KW-1185">Reference proteome</keyword>
<feature type="region of interest" description="Disordered" evidence="1">
    <location>
        <begin position="1"/>
        <end position="32"/>
    </location>
</feature>